<dbReference type="EMBL" id="AP006840">
    <property type="protein sequence ID" value="BAD41419.1"/>
    <property type="molecule type" value="Genomic_DNA"/>
</dbReference>
<proteinExistence type="predicted"/>
<name>Q67LM7_SYMTH</name>
<protein>
    <submittedName>
        <fullName evidence="1">Uncharacterized protein</fullName>
    </submittedName>
</protein>
<dbReference type="Proteomes" id="UP000000417">
    <property type="component" value="Chromosome"/>
</dbReference>
<gene>
    <name evidence="1" type="ordered locus">STH2434</name>
</gene>
<dbReference type="AlphaFoldDB" id="Q67LM7"/>
<dbReference type="KEGG" id="sth:STH2434"/>
<sequence>MLPTVQEVLQADWQETAQSVQPANCTVVCSRGADRVRICLAKENPPIAWITPS</sequence>
<evidence type="ECO:0000313" key="2">
    <source>
        <dbReference type="Proteomes" id="UP000000417"/>
    </source>
</evidence>
<dbReference type="HOGENOM" id="CLU_3066978_0_0_9"/>
<dbReference type="STRING" id="292459.STH2434"/>
<evidence type="ECO:0000313" key="1">
    <source>
        <dbReference type="EMBL" id="BAD41419.1"/>
    </source>
</evidence>
<reference evidence="1 2" key="1">
    <citation type="journal article" date="2004" name="Nucleic Acids Res.">
        <title>Genome sequence of Symbiobacterium thermophilum, an uncultivable bacterium that depends on microbial commensalism.</title>
        <authorList>
            <person name="Ueda K."/>
            <person name="Yamashita A."/>
            <person name="Ishikawa J."/>
            <person name="Shimada M."/>
            <person name="Watsuji T."/>
            <person name="Morimura K."/>
            <person name="Ikeda H."/>
            <person name="Hattori M."/>
            <person name="Beppu T."/>
        </authorList>
    </citation>
    <scope>NUCLEOTIDE SEQUENCE [LARGE SCALE GENOMIC DNA]</scope>
    <source>
        <strain evidence="2">T / IAM 14863</strain>
    </source>
</reference>
<keyword evidence="2" id="KW-1185">Reference proteome</keyword>
<organism evidence="1 2">
    <name type="scientific">Symbiobacterium thermophilum (strain DSM 24528 / JCM 14929 / IAM 14863 / T)</name>
    <dbReference type="NCBI Taxonomy" id="292459"/>
    <lineage>
        <taxon>Bacteria</taxon>
        <taxon>Bacillati</taxon>
        <taxon>Bacillota</taxon>
        <taxon>Clostridia</taxon>
        <taxon>Eubacteriales</taxon>
        <taxon>Symbiobacteriaceae</taxon>
        <taxon>Symbiobacterium</taxon>
    </lineage>
</organism>
<accession>Q67LM7</accession>